<feature type="binding site" evidence="3">
    <location>
        <position position="25"/>
    </location>
    <ligand>
        <name>a divalent metal cation</name>
        <dbReference type="ChEBI" id="CHEBI:60240"/>
        <label>1</label>
    </ligand>
</feature>
<dbReference type="GO" id="GO:0016787">
    <property type="term" value="F:hydrolase activity"/>
    <property type="evidence" value="ECO:0007669"/>
    <property type="project" value="UniProtKB-KW"/>
</dbReference>
<dbReference type="PIRSF" id="PIRSF016839">
    <property type="entry name" value="PhP"/>
    <property type="match status" value="1"/>
</dbReference>
<evidence type="ECO:0000256" key="1">
    <source>
        <dbReference type="ARBA" id="ARBA00022723"/>
    </source>
</evidence>
<feature type="binding site" evidence="3">
    <location>
        <position position="166"/>
    </location>
    <ligand>
        <name>a divalent metal cation</name>
        <dbReference type="ChEBI" id="CHEBI:60240"/>
        <label>2</label>
    </ligand>
</feature>
<accession>A0A4R2QYG2</accession>
<dbReference type="SUPFAM" id="SSF51556">
    <property type="entry name" value="Metallo-dependent hydrolases"/>
    <property type="match status" value="1"/>
</dbReference>
<feature type="binding site" evidence="3">
    <location>
        <position position="227"/>
    </location>
    <ligand>
        <name>a divalent metal cation</name>
        <dbReference type="ChEBI" id="CHEBI:60240"/>
        <label>2</label>
    </ligand>
</feature>
<name>A0A4R2QYG2_9PSEU</name>
<gene>
    <name evidence="5" type="ORF">EV191_103283</name>
</gene>
<evidence type="ECO:0000256" key="4">
    <source>
        <dbReference type="PROSITE-ProRule" id="PRU00679"/>
    </source>
</evidence>
<feature type="binding site" evidence="3">
    <location>
        <position position="294"/>
    </location>
    <ligand>
        <name>a divalent metal cation</name>
        <dbReference type="ChEBI" id="CHEBI:60240"/>
        <label>1</label>
    </ligand>
</feature>
<dbReference type="GO" id="GO:0008270">
    <property type="term" value="F:zinc ion binding"/>
    <property type="evidence" value="ECO:0007669"/>
    <property type="project" value="InterPro"/>
</dbReference>
<keyword evidence="2" id="KW-0378">Hydrolase</keyword>
<feature type="binding site" evidence="3">
    <location>
        <position position="27"/>
    </location>
    <ligand>
        <name>a divalent metal cation</name>
        <dbReference type="ChEBI" id="CHEBI:60240"/>
        <label>1</label>
    </ligand>
</feature>
<dbReference type="InterPro" id="IPR001559">
    <property type="entry name" value="Phosphotriesterase"/>
</dbReference>
<evidence type="ECO:0000313" key="6">
    <source>
        <dbReference type="Proteomes" id="UP000294911"/>
    </source>
</evidence>
<keyword evidence="1 3" id="KW-0479">Metal-binding</keyword>
<dbReference type="PROSITE" id="PS51347">
    <property type="entry name" value="PHOSPHOTRIESTERASE_2"/>
    <property type="match status" value="1"/>
</dbReference>
<organism evidence="5 6">
    <name type="scientific">Tamaricihabitans halophyticus</name>
    <dbReference type="NCBI Taxonomy" id="1262583"/>
    <lineage>
        <taxon>Bacteria</taxon>
        <taxon>Bacillati</taxon>
        <taxon>Actinomycetota</taxon>
        <taxon>Actinomycetes</taxon>
        <taxon>Pseudonocardiales</taxon>
        <taxon>Pseudonocardiaceae</taxon>
        <taxon>Tamaricihabitans</taxon>
    </lineage>
</organism>
<comment type="cofactor">
    <cofactor evidence="3">
        <name>a divalent metal cation</name>
        <dbReference type="ChEBI" id="CHEBI:60240"/>
    </cofactor>
    <text evidence="3">Binds 2 divalent metal cations per subunit.</text>
</comment>
<proteinExistence type="inferred from homology"/>
<dbReference type="PANTHER" id="PTHR10819:SF3">
    <property type="entry name" value="PHOSPHOTRIESTERASE-RELATED PROTEIN"/>
    <property type="match status" value="1"/>
</dbReference>
<feature type="binding site" evidence="3">
    <location>
        <position position="198"/>
    </location>
    <ligand>
        <name>a divalent metal cation</name>
        <dbReference type="ChEBI" id="CHEBI:60240"/>
        <label>2</label>
    </ligand>
</feature>
<dbReference type="RefSeq" id="WP_132876992.1">
    <property type="nucleotide sequence ID" value="NZ_SLXQ01000003.1"/>
</dbReference>
<dbReference type="Pfam" id="PF02126">
    <property type="entry name" value="PTE"/>
    <property type="match status" value="1"/>
</dbReference>
<sequence length="346" mass="38218">MPTNQYAQTVLGPVPADQLGHTQTHEHLLSDLSRPLTAEATATERKRDNELIRLDNYYEIRRYHSAEDLRLHDVQDAVDELLPYRAKSGGAVVEASSIGLGRDPLGMAEIAKRTGVHIVMGCGYYCRAYHPPELDEASEAEVTARIVRDVQEGVDETGIRAGIIGEIGLSWPVHPVEQKVLRAAIAAQRETGAALLIHPGRGEPAPLDAMRTVESLGGQADRVIMSHIDRTLFDTRSIRELAATGCYVEFDLFGQESSYYPFAPIDMPNDATRVDYIADLISAGYLNKVLIAQDICSKTHMRKYGGEGYTHILDNVLPLMRRKGFTEEQIHAITVDSPAHVLPMPL</sequence>
<protein>
    <submittedName>
        <fullName evidence="5">Phosphotriesterase-related protein</fullName>
    </submittedName>
</protein>
<comment type="caution">
    <text evidence="5">The sequence shown here is derived from an EMBL/GenBank/DDBJ whole genome shotgun (WGS) entry which is preliminary data.</text>
</comment>
<keyword evidence="6" id="KW-1185">Reference proteome</keyword>
<reference evidence="5 6" key="1">
    <citation type="submission" date="2019-03" db="EMBL/GenBank/DDBJ databases">
        <title>Genomic Encyclopedia of Type Strains, Phase IV (KMG-IV): sequencing the most valuable type-strain genomes for metagenomic binning, comparative biology and taxonomic classification.</title>
        <authorList>
            <person name="Goeker M."/>
        </authorList>
    </citation>
    <scope>NUCLEOTIDE SEQUENCE [LARGE SCALE GENOMIC DNA]</scope>
    <source>
        <strain evidence="5 6">DSM 45765</strain>
    </source>
</reference>
<dbReference type="Gene3D" id="3.20.20.140">
    <property type="entry name" value="Metal-dependent hydrolases"/>
    <property type="match status" value="1"/>
</dbReference>
<dbReference type="OrthoDB" id="9795018at2"/>
<evidence type="ECO:0000256" key="3">
    <source>
        <dbReference type="PIRSR" id="PIRSR601559-52"/>
    </source>
</evidence>
<dbReference type="EMBL" id="SLXQ01000003">
    <property type="protein sequence ID" value="TCP54239.1"/>
    <property type="molecule type" value="Genomic_DNA"/>
</dbReference>
<feature type="binding site" evidence="3">
    <location>
        <position position="166"/>
    </location>
    <ligand>
        <name>a divalent metal cation</name>
        <dbReference type="ChEBI" id="CHEBI:60240"/>
        <label>1</label>
    </ligand>
</feature>
<dbReference type="AlphaFoldDB" id="A0A4R2QYG2"/>
<dbReference type="InterPro" id="IPR032466">
    <property type="entry name" value="Metal_Hydrolase"/>
</dbReference>
<dbReference type="Proteomes" id="UP000294911">
    <property type="component" value="Unassembled WGS sequence"/>
</dbReference>
<dbReference type="PANTHER" id="PTHR10819">
    <property type="entry name" value="PHOSPHOTRIESTERASE-RELATED"/>
    <property type="match status" value="1"/>
</dbReference>
<comment type="similarity">
    <text evidence="4">Belongs to the metallo-dependent hydrolases superfamily. Phosphotriesterase family.</text>
</comment>
<evidence type="ECO:0000313" key="5">
    <source>
        <dbReference type="EMBL" id="TCP54239.1"/>
    </source>
</evidence>
<comment type="caution">
    <text evidence="4">Lacks conserved residue(s) required for the propagation of feature annotation.</text>
</comment>
<evidence type="ECO:0000256" key="2">
    <source>
        <dbReference type="ARBA" id="ARBA00022801"/>
    </source>
</evidence>